<keyword evidence="2" id="KW-0812">Transmembrane</keyword>
<protein>
    <submittedName>
        <fullName evidence="3">Uncharacterized protein</fullName>
    </submittedName>
</protein>
<dbReference type="AlphaFoldDB" id="A0A6N7F0P8"/>
<feature type="region of interest" description="Disordered" evidence="1">
    <location>
        <begin position="349"/>
        <end position="370"/>
    </location>
</feature>
<name>A0A6N7F0P8_9GAMM</name>
<feature type="compositionally biased region" description="Polar residues" evidence="1">
    <location>
        <begin position="349"/>
        <end position="359"/>
    </location>
</feature>
<dbReference type="InParanoid" id="A0A6N7F0P8"/>
<sequence>MNDKKVDQGIDSLAGTLTYQLKYQLKWMLWVLMIVCSAFSGAAMAQQRVLILATDNVGLTAVQTTDFVNGVTNAQNEFAAVVGAANVTTLSILNTPGAVTASTFTDAPGPYDVVITMAAYKSIDTGNWAQINAAIQNKLAKSFIMFNDGCCATNVVALMRDTINSATGFSVALGPPRGIIFDSPLNTSIPVSASFAGLDPLKLGVTTDLNDVPAANALYLAPGAVIPPVGDPLDNVSGVFVPESQSYAGAGACLFGVVDASLLTSVAPVYPANQGKIAPAFLDAVNNSCTAGGLRVTVSLLNAPVEGVAGDYEFSVNCETPTATYPATVTLALNQLANSVSVPVPSGSTNCTVSQTSRPTAPAGSSWLAPDYTQPPNPVPVLGATAEIRNEIRASNANLSPIPVANWLSLLVLVVLSALSVYGLRYWLRISSS</sequence>
<organism evidence="3 4">
    <name type="scientific">Ostreibacterium oceani</name>
    <dbReference type="NCBI Taxonomy" id="2654998"/>
    <lineage>
        <taxon>Bacteria</taxon>
        <taxon>Pseudomonadati</taxon>
        <taxon>Pseudomonadota</taxon>
        <taxon>Gammaproteobacteria</taxon>
        <taxon>Cardiobacteriales</taxon>
        <taxon>Ostreibacteriaceae</taxon>
        <taxon>Ostreibacterium</taxon>
    </lineage>
</organism>
<accession>A0A6N7F0P8</accession>
<evidence type="ECO:0000256" key="2">
    <source>
        <dbReference type="SAM" id="Phobius"/>
    </source>
</evidence>
<evidence type="ECO:0000313" key="3">
    <source>
        <dbReference type="EMBL" id="MPV86358.1"/>
    </source>
</evidence>
<keyword evidence="4" id="KW-1185">Reference proteome</keyword>
<dbReference type="EMBL" id="WHNW01000006">
    <property type="protein sequence ID" value="MPV86358.1"/>
    <property type="molecule type" value="Genomic_DNA"/>
</dbReference>
<dbReference type="Proteomes" id="UP000471298">
    <property type="component" value="Unassembled WGS sequence"/>
</dbReference>
<reference evidence="3 4" key="1">
    <citation type="submission" date="2019-10" db="EMBL/GenBank/DDBJ databases">
        <title>Cardiobacteriales fam. a chemoheterotrophic member of the order Cardiobacteriales, and proposal of Cardiobacteriales fam. nov.</title>
        <authorList>
            <person name="Wang C."/>
        </authorList>
    </citation>
    <scope>NUCLEOTIDE SEQUENCE [LARGE SCALE GENOMIC DNA]</scope>
    <source>
        <strain evidence="3 4">ML27</strain>
    </source>
</reference>
<gene>
    <name evidence="3" type="ORF">GCU85_06390</name>
</gene>
<feature type="transmembrane region" description="Helical" evidence="2">
    <location>
        <begin position="407"/>
        <end position="428"/>
    </location>
</feature>
<keyword evidence="2" id="KW-0472">Membrane</keyword>
<dbReference type="RefSeq" id="WP_152810359.1">
    <property type="nucleotide sequence ID" value="NZ_WHNW01000006.1"/>
</dbReference>
<evidence type="ECO:0000313" key="4">
    <source>
        <dbReference type="Proteomes" id="UP000471298"/>
    </source>
</evidence>
<proteinExistence type="predicted"/>
<comment type="caution">
    <text evidence="3">The sequence shown here is derived from an EMBL/GenBank/DDBJ whole genome shotgun (WGS) entry which is preliminary data.</text>
</comment>
<keyword evidence="2" id="KW-1133">Transmembrane helix</keyword>
<feature type="transmembrane region" description="Helical" evidence="2">
    <location>
        <begin position="27"/>
        <end position="45"/>
    </location>
</feature>
<evidence type="ECO:0000256" key="1">
    <source>
        <dbReference type="SAM" id="MobiDB-lite"/>
    </source>
</evidence>